<keyword evidence="2" id="KW-1185">Reference proteome</keyword>
<organism evidence="1 2">
    <name type="scientific">Iocasia fonsfrigidae</name>
    <dbReference type="NCBI Taxonomy" id="2682810"/>
    <lineage>
        <taxon>Bacteria</taxon>
        <taxon>Bacillati</taxon>
        <taxon>Bacillota</taxon>
        <taxon>Clostridia</taxon>
        <taxon>Halanaerobiales</taxon>
        <taxon>Halanaerobiaceae</taxon>
        <taxon>Iocasia</taxon>
    </lineage>
</organism>
<reference evidence="1" key="1">
    <citation type="submission" date="2019-12" db="EMBL/GenBank/DDBJ databases">
        <authorList>
            <person name="zhang j."/>
            <person name="sun C.M."/>
        </authorList>
    </citation>
    <scope>NUCLEOTIDE SEQUENCE</scope>
    <source>
        <strain evidence="1">NS-1</strain>
    </source>
</reference>
<protein>
    <submittedName>
        <fullName evidence="1">DUF3787 domain-containing protein</fullName>
    </submittedName>
</protein>
<evidence type="ECO:0000313" key="1">
    <source>
        <dbReference type="EMBL" id="QTL98731.1"/>
    </source>
</evidence>
<dbReference type="AlphaFoldDB" id="A0A8A7KBB3"/>
<dbReference type="KEGG" id="ifn:GM661_12525"/>
<dbReference type="Pfam" id="PF12655">
    <property type="entry name" value="CDIF630_02480-like"/>
    <property type="match status" value="1"/>
</dbReference>
<evidence type="ECO:0000313" key="2">
    <source>
        <dbReference type="Proteomes" id="UP000665020"/>
    </source>
</evidence>
<dbReference type="EMBL" id="CP046640">
    <property type="protein sequence ID" value="QTL98731.1"/>
    <property type="molecule type" value="Genomic_DNA"/>
</dbReference>
<dbReference type="InterPro" id="IPR024209">
    <property type="entry name" value="CDIF630_02480-like"/>
</dbReference>
<dbReference type="Proteomes" id="UP000665020">
    <property type="component" value="Chromosome"/>
</dbReference>
<sequence length="46" mass="5204">MNEIPIENHQTAAWINIEGLQGSGRVFNPAYLGVEQAKEYVDENEK</sequence>
<proteinExistence type="predicted"/>
<accession>A0A8A7KBB3</accession>
<gene>
    <name evidence="1" type="ORF">GM661_12525</name>
</gene>
<name>A0A8A7KBB3_9FIRM</name>